<keyword evidence="2 7" id="KW-1048">Host nucleus</keyword>
<comment type="function">
    <text evidence="7">Plays a role in efficient localization of neo-synthesized capsids to nuclear replication compartments, thereby controlling cleavage and packaging of virus genomic DNA.</text>
</comment>
<evidence type="ECO:0000256" key="3">
    <source>
        <dbReference type="ARBA" id="ARBA00022723"/>
    </source>
</evidence>
<dbReference type="GO" id="GO:0008270">
    <property type="term" value="F:zinc ion binding"/>
    <property type="evidence" value="ECO:0007669"/>
    <property type="project" value="UniProtKB-KW"/>
</dbReference>
<feature type="compositionally biased region" description="Low complexity" evidence="8">
    <location>
        <begin position="92"/>
        <end position="109"/>
    </location>
</feature>
<dbReference type="Pfam" id="PF01673">
    <property type="entry name" value="Herpes_env"/>
    <property type="match status" value="2"/>
</dbReference>
<dbReference type="KEGG" id="vg:921173"/>
<evidence type="ECO:0000313" key="10">
    <source>
        <dbReference type="Proteomes" id="UP000137095"/>
    </source>
</evidence>
<keyword evidence="3" id="KW-0479">Metal-binding</keyword>
<dbReference type="InterPro" id="IPR002597">
    <property type="entry name" value="Herpes_env"/>
</dbReference>
<feature type="region of interest" description="Disordered" evidence="8">
    <location>
        <begin position="1"/>
        <end position="109"/>
    </location>
</feature>
<keyword evidence="6 7" id="KW-1035">Host cytoplasm</keyword>
<feature type="compositionally biased region" description="Gly residues" evidence="8">
    <location>
        <begin position="20"/>
        <end position="34"/>
    </location>
</feature>
<sequence length="575" mass="63743">MNGDDGDDAFPTAAAIASSGGDGGSDVPGGPGGARRGETENAYSGWSPSLTTAEDELTNELLLYAHPIRSPEPPPDLTSASDGATGGGGSTTGDDGSSSQNGQNDGAAGAAAATLEAEIRAAAEQLELSDLLELCTPLEIDKRCNVCAIVSLLLSRDPEQRWLLDYSLLCYKCSVAPRTALSTLITASEFLHLVQNHFPRINFRYVLRDRILTVFDFHIHFFINRCFAHLDGDPVQNENVTLQHVHILRSLLLKEETVPYQKLKRRLNPKLQTQGENEETRRLLEQHGASRPARFTRLLFYVWSGTNVFFNTPLTDLAIAKQHRLSAVSERRRADRYHEIERSTGPIYLSCTPVFMLKNQTTTVCLLCELMACSARDNELLAELRERILHSCRNNLKLVDRIQLTLAQLFPRHPRLSPFSPDPAAVAARILHTPPGLGPPAAASGPAAEAEAAADDHLTYYVLKQVGVTGIYKHFFCDPYCAANLKCTRPEILFGTVPAERLPELKISISCESLYPHSVDRRLWLYAQIFKAFQITKRHFKAKTQLADFLREFTQLLDLHGLNLIEPGFIVDKYV</sequence>
<keyword evidence="4" id="KW-0863">Zinc-finger</keyword>
<evidence type="ECO:0000256" key="5">
    <source>
        <dbReference type="ARBA" id="ARBA00022833"/>
    </source>
</evidence>
<evidence type="ECO:0000256" key="2">
    <source>
        <dbReference type="ARBA" id="ARBA00022562"/>
    </source>
</evidence>
<dbReference type="GO" id="GO:0042025">
    <property type="term" value="C:host cell nucleus"/>
    <property type="evidence" value="ECO:0007669"/>
    <property type="project" value="UniProtKB-SubCell"/>
</dbReference>
<keyword evidence="5" id="KW-0862">Zinc</keyword>
<keyword evidence="10" id="KW-1185">Reference proteome</keyword>
<dbReference type="OrthoDB" id="3440at10239"/>
<dbReference type="Proteomes" id="UP000137095">
    <property type="component" value="Segment"/>
</dbReference>
<evidence type="ECO:0000256" key="7">
    <source>
        <dbReference type="RuleBase" id="RU364029"/>
    </source>
</evidence>
<evidence type="ECO:0000256" key="4">
    <source>
        <dbReference type="ARBA" id="ARBA00022771"/>
    </source>
</evidence>
<evidence type="ECO:0000256" key="1">
    <source>
        <dbReference type="ARBA" id="ARBA00005235"/>
    </source>
</evidence>
<dbReference type="RefSeq" id="NP_116406.1">
    <property type="nucleotide sequence ID" value="NC_002794.1"/>
</dbReference>
<comment type="similarity">
    <text evidence="1 7">Belongs to the herpesviridae UL32 protein family.</text>
</comment>
<name>Q91TN6_TUHV1</name>
<evidence type="ECO:0000256" key="6">
    <source>
        <dbReference type="ARBA" id="ARBA00023200"/>
    </source>
</evidence>
<feature type="compositionally biased region" description="Polar residues" evidence="8">
    <location>
        <begin position="41"/>
        <end position="52"/>
    </location>
</feature>
<organism evidence="9 10">
    <name type="scientific">Tupaiid herpesvirus 1 (strain 1)</name>
    <name type="common">TuHV-1</name>
    <name type="synonym">Herpesvirus tupaia (strain 1)</name>
    <dbReference type="NCBI Taxonomy" id="10397"/>
    <lineage>
        <taxon>Viruses</taxon>
        <taxon>Duplodnaviria</taxon>
        <taxon>Heunggongvirae</taxon>
        <taxon>Peploviricota</taxon>
        <taxon>Herviviricetes</taxon>
        <taxon>Herpesvirales</taxon>
        <taxon>Orthoherpesviridae</taxon>
        <taxon>Betaherpesvirinae</taxon>
        <taxon>Quwivirus</taxon>
        <taxon>Quwivirus tupaiidbeta1</taxon>
    </lineage>
</organism>
<organismHost>
    <name type="scientific">Tupaia belangeri</name>
    <name type="common">Common tree shrew</name>
    <name type="synonym">Tupaia glis belangeri</name>
    <dbReference type="NCBI Taxonomy" id="37347"/>
</organismHost>
<dbReference type="EMBL" id="AF281817">
    <property type="protein sequence ID" value="AAK57101.1"/>
    <property type="molecule type" value="Genomic_DNA"/>
</dbReference>
<dbReference type="GO" id="GO:0019031">
    <property type="term" value="C:viral envelope"/>
    <property type="evidence" value="ECO:0007669"/>
    <property type="project" value="InterPro"/>
</dbReference>
<evidence type="ECO:0000256" key="8">
    <source>
        <dbReference type="SAM" id="MobiDB-lite"/>
    </source>
</evidence>
<protein>
    <recommendedName>
        <fullName evidence="7">Packaging protein UL32</fullName>
    </recommendedName>
</protein>
<dbReference type="GeneID" id="921173"/>
<dbReference type="PROSITE" id="PS51988">
    <property type="entry name" value="HERPESVIRUS_UL32"/>
    <property type="match status" value="1"/>
</dbReference>
<reference evidence="9 10" key="1">
    <citation type="journal article" date="2001" name="J. Virol.">
        <title>Analysis and characterization of the complete genome of tupaia (tree shrew) herpesvirus.</title>
        <authorList>
            <person name="Bahr U."/>
            <person name="Darai G."/>
        </authorList>
    </citation>
    <scope>NUCLEOTIDE SEQUENCE [LARGE SCALE GENOMIC DNA]</scope>
    <source>
        <strain evidence="9">2</strain>
    </source>
</reference>
<accession>Q91TN6</accession>
<evidence type="ECO:0000313" key="9">
    <source>
        <dbReference type="EMBL" id="AAK57101.1"/>
    </source>
</evidence>
<comment type="subcellular location">
    <subcellularLocation>
        <location evidence="7">Host cytoplasm</location>
    </subcellularLocation>
    <subcellularLocation>
        <location evidence="7">Host nucleus</location>
    </subcellularLocation>
</comment>
<proteinExistence type="inferred from homology"/>
<dbReference type="GO" id="GO:0030430">
    <property type="term" value="C:host cell cytoplasm"/>
    <property type="evidence" value="ECO:0007669"/>
    <property type="project" value="UniProtKB-SubCell"/>
</dbReference>